<evidence type="ECO:0000256" key="5">
    <source>
        <dbReference type="SAM" id="MobiDB-lite"/>
    </source>
</evidence>
<evidence type="ECO:0000313" key="8">
    <source>
        <dbReference type="Proteomes" id="UP000800096"/>
    </source>
</evidence>
<protein>
    <recommendedName>
        <fullName evidence="6">Ubiquitin-like protease family profile domain-containing protein</fullName>
    </recommendedName>
</protein>
<dbReference type="PANTHER" id="PTHR46468:SF1">
    <property type="entry name" value="SENTRIN-SPECIFIC PROTEASE 8"/>
    <property type="match status" value="1"/>
</dbReference>
<feature type="domain" description="Ubiquitin-like protease family profile" evidence="6">
    <location>
        <begin position="274"/>
        <end position="456"/>
    </location>
</feature>
<keyword evidence="8" id="KW-1185">Reference proteome</keyword>
<dbReference type="EMBL" id="ML979133">
    <property type="protein sequence ID" value="KAF1919038.1"/>
    <property type="molecule type" value="Genomic_DNA"/>
</dbReference>
<evidence type="ECO:0000256" key="1">
    <source>
        <dbReference type="ARBA" id="ARBA00005234"/>
    </source>
</evidence>
<feature type="region of interest" description="Disordered" evidence="5">
    <location>
        <begin position="1"/>
        <end position="58"/>
    </location>
</feature>
<comment type="similarity">
    <text evidence="1">Belongs to the peptidase C48 family.</text>
</comment>
<evidence type="ECO:0000256" key="3">
    <source>
        <dbReference type="ARBA" id="ARBA00022801"/>
    </source>
</evidence>
<evidence type="ECO:0000256" key="4">
    <source>
        <dbReference type="ARBA" id="ARBA00022807"/>
    </source>
</evidence>
<feature type="compositionally biased region" description="Acidic residues" evidence="5">
    <location>
        <begin position="562"/>
        <end position="577"/>
    </location>
</feature>
<accession>A0A6A5QVV2</accession>
<dbReference type="InterPro" id="IPR044613">
    <property type="entry name" value="Nep1/2-like"/>
</dbReference>
<name>A0A6A5QVV2_AMPQU</name>
<dbReference type="PANTHER" id="PTHR46468">
    <property type="entry name" value="SENTRIN-SPECIFIC PROTEASE 8"/>
    <property type="match status" value="1"/>
</dbReference>
<evidence type="ECO:0000256" key="2">
    <source>
        <dbReference type="ARBA" id="ARBA00022670"/>
    </source>
</evidence>
<reference evidence="7" key="1">
    <citation type="journal article" date="2020" name="Stud. Mycol.">
        <title>101 Dothideomycetes genomes: a test case for predicting lifestyles and emergence of pathogens.</title>
        <authorList>
            <person name="Haridas S."/>
            <person name="Albert R."/>
            <person name="Binder M."/>
            <person name="Bloem J."/>
            <person name="Labutti K."/>
            <person name="Salamov A."/>
            <person name="Andreopoulos B."/>
            <person name="Baker S."/>
            <person name="Barry K."/>
            <person name="Bills G."/>
            <person name="Bluhm B."/>
            <person name="Cannon C."/>
            <person name="Castanera R."/>
            <person name="Culley D."/>
            <person name="Daum C."/>
            <person name="Ezra D."/>
            <person name="Gonzalez J."/>
            <person name="Henrissat B."/>
            <person name="Kuo A."/>
            <person name="Liang C."/>
            <person name="Lipzen A."/>
            <person name="Lutzoni F."/>
            <person name="Magnuson J."/>
            <person name="Mondo S."/>
            <person name="Nolan M."/>
            <person name="Ohm R."/>
            <person name="Pangilinan J."/>
            <person name="Park H.-J."/>
            <person name="Ramirez L."/>
            <person name="Alfaro M."/>
            <person name="Sun H."/>
            <person name="Tritt A."/>
            <person name="Yoshinaga Y."/>
            <person name="Zwiers L.-H."/>
            <person name="Turgeon B."/>
            <person name="Goodwin S."/>
            <person name="Spatafora J."/>
            <person name="Crous P."/>
            <person name="Grigoriev I."/>
        </authorList>
    </citation>
    <scope>NUCLEOTIDE SEQUENCE</scope>
    <source>
        <strain evidence="7">HMLAC05119</strain>
    </source>
</reference>
<dbReference type="GO" id="GO:0006508">
    <property type="term" value="P:proteolysis"/>
    <property type="evidence" value="ECO:0007669"/>
    <property type="project" value="UniProtKB-KW"/>
</dbReference>
<dbReference type="SUPFAM" id="SSF54001">
    <property type="entry name" value="Cysteine proteinases"/>
    <property type="match status" value="1"/>
</dbReference>
<keyword evidence="4" id="KW-0788">Thiol protease</keyword>
<gene>
    <name evidence="7" type="ORF">BDU57DRAFT_127829</name>
</gene>
<feature type="compositionally biased region" description="Polar residues" evidence="5">
    <location>
        <begin position="1"/>
        <end position="18"/>
    </location>
</feature>
<keyword evidence="3" id="KW-0378">Hydrolase</keyword>
<organism evidence="7 8">
    <name type="scientific">Ampelomyces quisqualis</name>
    <name type="common">Powdery mildew agent</name>
    <dbReference type="NCBI Taxonomy" id="50730"/>
    <lineage>
        <taxon>Eukaryota</taxon>
        <taxon>Fungi</taxon>
        <taxon>Dikarya</taxon>
        <taxon>Ascomycota</taxon>
        <taxon>Pezizomycotina</taxon>
        <taxon>Dothideomycetes</taxon>
        <taxon>Pleosporomycetidae</taxon>
        <taxon>Pleosporales</taxon>
        <taxon>Pleosporineae</taxon>
        <taxon>Phaeosphaeriaceae</taxon>
        <taxon>Ampelomyces</taxon>
    </lineage>
</organism>
<dbReference type="PROSITE" id="PS50600">
    <property type="entry name" value="ULP_PROTEASE"/>
    <property type="match status" value="1"/>
</dbReference>
<dbReference type="GO" id="GO:0019784">
    <property type="term" value="F:deNEDDylase activity"/>
    <property type="evidence" value="ECO:0007669"/>
    <property type="project" value="InterPro"/>
</dbReference>
<feature type="compositionally biased region" description="Basic and acidic residues" evidence="5">
    <location>
        <begin position="614"/>
        <end position="638"/>
    </location>
</feature>
<feature type="compositionally biased region" description="Polar residues" evidence="5">
    <location>
        <begin position="27"/>
        <end position="44"/>
    </location>
</feature>
<dbReference type="InterPro" id="IPR003653">
    <property type="entry name" value="Peptidase_C48_C"/>
</dbReference>
<dbReference type="Gene3D" id="3.40.395.10">
    <property type="entry name" value="Adenoviral Proteinase, Chain A"/>
    <property type="match status" value="1"/>
</dbReference>
<evidence type="ECO:0000259" key="6">
    <source>
        <dbReference type="PROSITE" id="PS50600"/>
    </source>
</evidence>
<keyword evidence="2" id="KW-0645">Protease</keyword>
<dbReference type="Proteomes" id="UP000800096">
    <property type="component" value="Unassembled WGS sequence"/>
</dbReference>
<dbReference type="OrthoDB" id="3687719at2759"/>
<sequence>MANSHDTTDNCTAQSQHSAEVAHPDTIATSSNASTTDTGDNSASPPDPRLPTSSGQAATAAPAPLMLLPSTTVGPDHGVEADQVTGTPALRTSATSVPFLPITSAVAGGTHSGVVSLASSATASERTTSPVTYANWNERITCDKDAHNKRTCLYPKSRQMLCQTTNHTKILSSRGVDRGRNAPTKITTPSLPKRRYSIDVVTDGWNIQDGSMEWEEGDTVDALTITSAHNETDLIPQKRIVQPLPNPLRYYWFNVPAAFRPPYNDGHYLTFQDSTLLNKEFWHIRDMESSLAWMDDNPFNMALEVLRESRPCREHHIDVVTSNVTQSIWMAYATDDLGHPSFDYLRQRLATKRWIFIPINDGLGGNYSSDSGGTHWSLVVMDRVHRYAHYYDSMSVDGARIVRIAADVTWAMITLLGSENWTLKPESHTPNQWLHNQTSGDRGACGPFVWKMSDILIQRIIDAQSYGQPEHCSLSLDKRFPWEHKFNSQEIRCEMQDCIAHRKCRMDSLHYMSVHDALAVGGENVILCQRPPPILLSPTPQHSPEPEPEAEAEVAVVSDSDAASDDDDDITLEEDGGTWEVISIEPAAVSRPAENARLDDNTSTQDIIIGDEPESQHSRKRSHDDIISESSAREHSVDGESATGPPPRKRQSPPQRLHGKKHVHVSKRQDSVESNEWSA</sequence>
<feature type="region of interest" description="Disordered" evidence="5">
    <location>
        <begin position="557"/>
        <end position="679"/>
    </location>
</feature>
<dbReference type="AlphaFoldDB" id="A0A6A5QVV2"/>
<dbReference type="GO" id="GO:0000338">
    <property type="term" value="P:protein deneddylation"/>
    <property type="evidence" value="ECO:0007669"/>
    <property type="project" value="TreeGrafter"/>
</dbReference>
<dbReference type="GO" id="GO:0008234">
    <property type="term" value="F:cysteine-type peptidase activity"/>
    <property type="evidence" value="ECO:0007669"/>
    <property type="project" value="UniProtKB-KW"/>
</dbReference>
<feature type="compositionally biased region" description="Basic residues" evidence="5">
    <location>
        <begin position="647"/>
        <end position="666"/>
    </location>
</feature>
<evidence type="ECO:0000313" key="7">
    <source>
        <dbReference type="EMBL" id="KAF1919038.1"/>
    </source>
</evidence>
<proteinExistence type="inferred from homology"/>
<dbReference type="InterPro" id="IPR038765">
    <property type="entry name" value="Papain-like_cys_pep_sf"/>
</dbReference>